<proteinExistence type="predicted"/>
<reference evidence="2" key="1">
    <citation type="submission" date="2022-01" db="EMBL/GenBank/DDBJ databases">
        <title>Genome Sequence Resource for Two Populations of Ditylenchus destructor, the Migratory Endoparasitic Phytonematode.</title>
        <authorList>
            <person name="Zhang H."/>
            <person name="Lin R."/>
            <person name="Xie B."/>
        </authorList>
    </citation>
    <scope>NUCLEOTIDE SEQUENCE</scope>
    <source>
        <strain evidence="2">BazhouSP</strain>
    </source>
</reference>
<name>A0AAD4MZE7_9BILA</name>
<feature type="compositionally biased region" description="Basic and acidic residues" evidence="1">
    <location>
        <begin position="214"/>
        <end position="224"/>
    </location>
</feature>
<dbReference type="EMBL" id="JAKKPZ010000018">
    <property type="protein sequence ID" value="KAI1712456.1"/>
    <property type="molecule type" value="Genomic_DNA"/>
</dbReference>
<evidence type="ECO:0000313" key="2">
    <source>
        <dbReference type="EMBL" id="KAI1712456.1"/>
    </source>
</evidence>
<sequence length="224" mass="25099">MLSLRSLRSLRPRRDNQYWVGFVKISAAFGGLDTIIGGAPRTKFIDETQSRESSGKLRTELSTIQSGQKVDPPARGQPALMQDPQLGPSREGRAANVTVQRRASTPKRRRSDGIELPRPYNRDPAKFIFPESTAKHFKPGGRRHLCEQSDALVQRAIEYFETNACFTEDKRVNGVNIVSKIFGISQPCVKRVSERKPRALLSLSLSAAQRRRKGQESNDAKKIP</sequence>
<feature type="compositionally biased region" description="Basic and acidic residues" evidence="1">
    <location>
        <begin position="111"/>
        <end position="123"/>
    </location>
</feature>
<comment type="caution">
    <text evidence="2">The sequence shown here is derived from an EMBL/GenBank/DDBJ whole genome shotgun (WGS) entry which is preliminary data.</text>
</comment>
<keyword evidence="3" id="KW-1185">Reference proteome</keyword>
<feature type="region of interest" description="Disordered" evidence="1">
    <location>
        <begin position="47"/>
        <end position="123"/>
    </location>
</feature>
<feature type="region of interest" description="Disordered" evidence="1">
    <location>
        <begin position="205"/>
        <end position="224"/>
    </location>
</feature>
<feature type="compositionally biased region" description="Basic and acidic residues" evidence="1">
    <location>
        <begin position="47"/>
        <end position="59"/>
    </location>
</feature>
<accession>A0AAD4MZE7</accession>
<evidence type="ECO:0000313" key="3">
    <source>
        <dbReference type="Proteomes" id="UP001201812"/>
    </source>
</evidence>
<dbReference type="Proteomes" id="UP001201812">
    <property type="component" value="Unassembled WGS sequence"/>
</dbReference>
<gene>
    <name evidence="2" type="ORF">DdX_09542</name>
</gene>
<evidence type="ECO:0000256" key="1">
    <source>
        <dbReference type="SAM" id="MobiDB-lite"/>
    </source>
</evidence>
<dbReference type="AlphaFoldDB" id="A0AAD4MZE7"/>
<protein>
    <submittedName>
        <fullName evidence="2">Uncharacterized protein</fullName>
    </submittedName>
</protein>
<organism evidence="2 3">
    <name type="scientific">Ditylenchus destructor</name>
    <dbReference type="NCBI Taxonomy" id="166010"/>
    <lineage>
        <taxon>Eukaryota</taxon>
        <taxon>Metazoa</taxon>
        <taxon>Ecdysozoa</taxon>
        <taxon>Nematoda</taxon>
        <taxon>Chromadorea</taxon>
        <taxon>Rhabditida</taxon>
        <taxon>Tylenchina</taxon>
        <taxon>Tylenchomorpha</taxon>
        <taxon>Sphaerularioidea</taxon>
        <taxon>Anguinidae</taxon>
        <taxon>Anguininae</taxon>
        <taxon>Ditylenchus</taxon>
    </lineage>
</organism>